<organism evidence="3 4">
    <name type="scientific">Pseudocohnilembus persalinus</name>
    <name type="common">Ciliate</name>
    <dbReference type="NCBI Taxonomy" id="266149"/>
    <lineage>
        <taxon>Eukaryota</taxon>
        <taxon>Sar</taxon>
        <taxon>Alveolata</taxon>
        <taxon>Ciliophora</taxon>
        <taxon>Intramacronucleata</taxon>
        <taxon>Oligohymenophorea</taxon>
        <taxon>Scuticociliatia</taxon>
        <taxon>Philasterida</taxon>
        <taxon>Pseudocohnilembidae</taxon>
        <taxon>Pseudocohnilembus</taxon>
    </lineage>
</organism>
<dbReference type="Proteomes" id="UP000054937">
    <property type="component" value="Unassembled WGS sequence"/>
</dbReference>
<keyword evidence="2" id="KW-1133">Transmembrane helix</keyword>
<feature type="transmembrane region" description="Helical" evidence="2">
    <location>
        <begin position="114"/>
        <end position="131"/>
    </location>
</feature>
<evidence type="ECO:0000256" key="1">
    <source>
        <dbReference type="SAM" id="MobiDB-lite"/>
    </source>
</evidence>
<keyword evidence="2" id="KW-0472">Membrane</keyword>
<gene>
    <name evidence="3" type="ORF">PPERSA_03630</name>
</gene>
<evidence type="ECO:0000313" key="3">
    <source>
        <dbReference type="EMBL" id="KRX00409.1"/>
    </source>
</evidence>
<keyword evidence="4" id="KW-1185">Reference proteome</keyword>
<reference evidence="3 4" key="1">
    <citation type="journal article" date="2015" name="Sci. Rep.">
        <title>Genome of the facultative scuticociliatosis pathogen Pseudocohnilembus persalinus provides insight into its virulence through horizontal gene transfer.</title>
        <authorList>
            <person name="Xiong J."/>
            <person name="Wang G."/>
            <person name="Cheng J."/>
            <person name="Tian M."/>
            <person name="Pan X."/>
            <person name="Warren A."/>
            <person name="Jiang C."/>
            <person name="Yuan D."/>
            <person name="Miao W."/>
        </authorList>
    </citation>
    <scope>NUCLEOTIDE SEQUENCE [LARGE SCALE GENOMIC DNA]</scope>
    <source>
        <strain evidence="3">36N120E</strain>
    </source>
</reference>
<evidence type="ECO:0000256" key="2">
    <source>
        <dbReference type="SAM" id="Phobius"/>
    </source>
</evidence>
<sequence>MNLIYKAELNQSWDISHSWEWIPKPFRRYNKKYFSKSPETKAEKNQKQQQKNALLDNPHPYVTSQNANQNNKNLFLFTKSPQKIKTQQINKNNQYNNIDKTPWVQKYLLYIYKFYLNYYYIQFLILINLLIQ</sequence>
<dbReference type="EMBL" id="LDAU01000192">
    <property type="protein sequence ID" value="KRX00409.1"/>
    <property type="molecule type" value="Genomic_DNA"/>
</dbReference>
<name>A0A0V0QDX1_PSEPJ</name>
<accession>A0A0V0QDX1</accession>
<comment type="caution">
    <text evidence="3">The sequence shown here is derived from an EMBL/GenBank/DDBJ whole genome shotgun (WGS) entry which is preliminary data.</text>
</comment>
<keyword evidence="2" id="KW-0812">Transmembrane</keyword>
<dbReference type="InParanoid" id="A0A0V0QDX1"/>
<protein>
    <submittedName>
        <fullName evidence="3">Uncharacterized protein</fullName>
    </submittedName>
</protein>
<feature type="region of interest" description="Disordered" evidence="1">
    <location>
        <begin position="37"/>
        <end position="69"/>
    </location>
</feature>
<evidence type="ECO:0000313" key="4">
    <source>
        <dbReference type="Proteomes" id="UP000054937"/>
    </source>
</evidence>
<dbReference type="AlphaFoldDB" id="A0A0V0QDX1"/>
<proteinExistence type="predicted"/>